<comment type="caution">
    <text evidence="1">The sequence shown here is derived from an EMBL/GenBank/DDBJ whole genome shotgun (WGS) entry which is preliminary data.</text>
</comment>
<gene>
    <name evidence="1" type="ORF">RW1_057_00230</name>
</gene>
<sequence>MRERPLGQLPVLHAESTVMHGVFANRFRVRALCPGLVADYICVLMSDYTPGDAFAGPRW</sequence>
<dbReference type="EMBL" id="BAWF01000057">
    <property type="protein sequence ID" value="GAF48653.1"/>
    <property type="molecule type" value="Genomic_DNA"/>
</dbReference>
<protein>
    <submittedName>
        <fullName evidence="1">Uncharacterized protein</fullName>
    </submittedName>
</protein>
<proteinExistence type="predicted"/>
<evidence type="ECO:0000313" key="1">
    <source>
        <dbReference type="EMBL" id="GAF48653.1"/>
    </source>
</evidence>
<name>X0PYR2_RHOWR</name>
<organism evidence="1 2">
    <name type="scientific">Rhodococcus wratislaviensis NBRC 100605</name>
    <dbReference type="NCBI Taxonomy" id="1219028"/>
    <lineage>
        <taxon>Bacteria</taxon>
        <taxon>Bacillati</taxon>
        <taxon>Actinomycetota</taxon>
        <taxon>Actinomycetes</taxon>
        <taxon>Mycobacteriales</taxon>
        <taxon>Nocardiaceae</taxon>
        <taxon>Rhodococcus</taxon>
    </lineage>
</organism>
<reference evidence="1 2" key="1">
    <citation type="submission" date="2014-02" db="EMBL/GenBank/DDBJ databases">
        <title>Whole genome shotgun sequence of Rhodococcus wratislaviensis NBRC 100605.</title>
        <authorList>
            <person name="Hosoyama A."/>
            <person name="Tsuchikane K."/>
            <person name="Yoshida I."/>
            <person name="Ohji S."/>
            <person name="Ichikawa N."/>
            <person name="Yamazoe A."/>
            <person name="Fujita N."/>
        </authorList>
    </citation>
    <scope>NUCLEOTIDE SEQUENCE [LARGE SCALE GENOMIC DNA]</scope>
    <source>
        <strain evidence="1 2">NBRC 100605</strain>
    </source>
</reference>
<dbReference type="AlphaFoldDB" id="X0PYR2"/>
<accession>X0PYR2</accession>
<dbReference type="Proteomes" id="UP000019491">
    <property type="component" value="Unassembled WGS sequence"/>
</dbReference>
<evidence type="ECO:0000313" key="2">
    <source>
        <dbReference type="Proteomes" id="UP000019491"/>
    </source>
</evidence>
<keyword evidence="2" id="KW-1185">Reference proteome</keyword>